<proteinExistence type="predicted"/>
<organism evidence="1 2">
    <name type="scientific">Fodinicurvata halophila</name>
    <dbReference type="NCBI Taxonomy" id="1419723"/>
    <lineage>
        <taxon>Bacteria</taxon>
        <taxon>Pseudomonadati</taxon>
        <taxon>Pseudomonadota</taxon>
        <taxon>Alphaproteobacteria</taxon>
        <taxon>Rhodospirillales</taxon>
        <taxon>Rhodovibrionaceae</taxon>
        <taxon>Fodinicurvata</taxon>
    </lineage>
</organism>
<dbReference type="InterPro" id="IPR002060">
    <property type="entry name" value="Squ/phyt_synthse"/>
</dbReference>
<reference evidence="2" key="1">
    <citation type="journal article" date="2019" name="Int. J. Syst. Evol. Microbiol.">
        <title>The Global Catalogue of Microorganisms (GCM) 10K type strain sequencing project: providing services to taxonomists for standard genome sequencing and annotation.</title>
        <authorList>
            <consortium name="The Broad Institute Genomics Platform"/>
            <consortium name="The Broad Institute Genome Sequencing Center for Infectious Disease"/>
            <person name="Wu L."/>
            <person name="Ma J."/>
        </authorList>
    </citation>
    <scope>NUCLEOTIDE SEQUENCE [LARGE SCALE GENOMIC DNA]</scope>
    <source>
        <strain evidence="2">CECT 8472</strain>
    </source>
</reference>
<gene>
    <name evidence="1" type="ORF">ACFOW6_06515</name>
</gene>
<comment type="caution">
    <text evidence="1">The sequence shown here is derived from an EMBL/GenBank/DDBJ whole genome shotgun (WGS) entry which is preliminary data.</text>
</comment>
<sequence length="283" mass="32307">MKPESASSYCLERVRRHDYARYLTTLFSPPEQRELLWALYAWNLEVAKTAETVSEATLGEIRLQWWREGLEGLWQGNTRSHPVLEVLEGGRDRLARTAESFERILEARSFDLDPQPPADLAELETYAEATASELLYIALAALGEPPSEQERQVARHVGIAWALTGLLRAVPFHARQKRLYLPEDHLTVAGVKRSDLFELRGSDQISGVVMRLAERAREHVEEARRHRGAIVRSRRGPLLLAGLSDLYLKALERADYDPFAPSLARQEGKGVWKITWNAWRGRF</sequence>
<dbReference type="Proteomes" id="UP001595799">
    <property type="component" value="Unassembled WGS sequence"/>
</dbReference>
<name>A0ABV8UKP6_9PROT</name>
<dbReference type="PANTHER" id="PTHR31480">
    <property type="entry name" value="BIFUNCTIONAL LYCOPENE CYCLASE/PHYTOENE SYNTHASE"/>
    <property type="match status" value="1"/>
</dbReference>
<evidence type="ECO:0000313" key="2">
    <source>
        <dbReference type="Proteomes" id="UP001595799"/>
    </source>
</evidence>
<dbReference type="EMBL" id="JBHSCW010000003">
    <property type="protein sequence ID" value="MFC4351196.1"/>
    <property type="molecule type" value="Genomic_DNA"/>
</dbReference>
<dbReference type="Gene3D" id="1.10.600.10">
    <property type="entry name" value="Farnesyl Diphosphate Synthase"/>
    <property type="match status" value="1"/>
</dbReference>
<accession>A0ABV8UKP6</accession>
<dbReference type="Pfam" id="PF00494">
    <property type="entry name" value="SQS_PSY"/>
    <property type="match status" value="1"/>
</dbReference>
<protein>
    <submittedName>
        <fullName evidence="1">Phytoene/squalene synthase family protein</fullName>
    </submittedName>
</protein>
<dbReference type="SUPFAM" id="SSF48576">
    <property type="entry name" value="Terpenoid synthases"/>
    <property type="match status" value="1"/>
</dbReference>
<dbReference type="InterPro" id="IPR008949">
    <property type="entry name" value="Isoprenoid_synthase_dom_sf"/>
</dbReference>
<evidence type="ECO:0000313" key="1">
    <source>
        <dbReference type="EMBL" id="MFC4351196.1"/>
    </source>
</evidence>
<dbReference type="RefSeq" id="WP_382421535.1">
    <property type="nucleotide sequence ID" value="NZ_JBHSCW010000003.1"/>
</dbReference>
<keyword evidence="2" id="KW-1185">Reference proteome</keyword>